<feature type="region of interest" description="Disordered" evidence="1">
    <location>
        <begin position="40"/>
        <end position="61"/>
    </location>
</feature>
<sequence length="314" mass="31713">MSYPLSQDRTARGAAPSAGRLAAVALWALLGLGAAGCAGGAEAGSGPQEAETGTPGRLDPDPLVAVRAAAQNTAAAGSAVTSTELVMNSGGEEVTVTGEGEYDFERRLGDLTVVVPEGASAIGGGEAAAGAGAQGASRTMAELFAPDALYMQGGADVPEGHWVRVNVLQLSDGNLISGGGTDPYTAAQVLLGVQEAELVGTETLGGVRVHHFKGVSDLARAAEIADAPTSDALRQASLNLSSARIPFDVYLDDQGRMHKVVQRLAFAAAPAEDGQEPADTEVEVTTTTLLSEFGAPVDVAMPASDLIHEPGAVE</sequence>
<evidence type="ECO:0000256" key="1">
    <source>
        <dbReference type="SAM" id="MobiDB-lite"/>
    </source>
</evidence>
<reference evidence="2 3" key="1">
    <citation type="submission" date="2020-07" db="EMBL/GenBank/DDBJ databases">
        <title>Sequencing the genomes of 1000 actinobacteria strains.</title>
        <authorList>
            <person name="Klenk H.-P."/>
        </authorList>
    </citation>
    <scope>NUCLEOTIDE SEQUENCE [LARGE SCALE GENOMIC DNA]</scope>
    <source>
        <strain evidence="2 3">DSM 42178</strain>
    </source>
</reference>
<gene>
    <name evidence="2" type="ORF">FHU37_004531</name>
</gene>
<dbReference type="AlphaFoldDB" id="A0A853AAV9"/>
<comment type="caution">
    <text evidence="2">The sequence shown here is derived from an EMBL/GenBank/DDBJ whole genome shotgun (WGS) entry which is preliminary data.</text>
</comment>
<dbReference type="Proteomes" id="UP000567795">
    <property type="component" value="Unassembled WGS sequence"/>
</dbReference>
<dbReference type="Gene3D" id="2.50.20.20">
    <property type="match status" value="1"/>
</dbReference>
<proteinExistence type="predicted"/>
<evidence type="ECO:0000313" key="2">
    <source>
        <dbReference type="EMBL" id="NYI07502.1"/>
    </source>
</evidence>
<dbReference type="InterPro" id="IPR029046">
    <property type="entry name" value="LolA/LolB/LppX"/>
</dbReference>
<organism evidence="2 3">
    <name type="scientific">Allostreptomyces psammosilenae</name>
    <dbReference type="NCBI Taxonomy" id="1892865"/>
    <lineage>
        <taxon>Bacteria</taxon>
        <taxon>Bacillati</taxon>
        <taxon>Actinomycetota</taxon>
        <taxon>Actinomycetes</taxon>
        <taxon>Kitasatosporales</taxon>
        <taxon>Streptomycetaceae</taxon>
        <taxon>Allostreptomyces</taxon>
    </lineage>
</organism>
<keyword evidence="3" id="KW-1185">Reference proteome</keyword>
<accession>A0A853AAV9</accession>
<protein>
    <recommendedName>
        <fullName evidence="4">Lipoprotein</fullName>
    </recommendedName>
</protein>
<dbReference type="SUPFAM" id="SSF89392">
    <property type="entry name" value="Prokaryotic lipoproteins and lipoprotein localization factors"/>
    <property type="match status" value="1"/>
</dbReference>
<dbReference type="RefSeq" id="WP_179816497.1">
    <property type="nucleotide sequence ID" value="NZ_JACBZD010000002.1"/>
</dbReference>
<dbReference type="EMBL" id="JACBZD010000002">
    <property type="protein sequence ID" value="NYI07502.1"/>
    <property type="molecule type" value="Genomic_DNA"/>
</dbReference>
<evidence type="ECO:0000313" key="3">
    <source>
        <dbReference type="Proteomes" id="UP000567795"/>
    </source>
</evidence>
<evidence type="ECO:0008006" key="4">
    <source>
        <dbReference type="Google" id="ProtNLM"/>
    </source>
</evidence>
<name>A0A853AAV9_9ACTN</name>